<accession>A0A2A5WKM9</accession>
<dbReference type="Pfam" id="PF00378">
    <property type="entry name" value="ECH_1"/>
    <property type="match status" value="1"/>
</dbReference>
<dbReference type="PANTHER" id="PTHR43684">
    <property type="match status" value="1"/>
</dbReference>
<name>A0A2A5WKM9_9GAMM</name>
<dbReference type="InterPro" id="IPR001753">
    <property type="entry name" value="Enoyl-CoA_hydra/iso"/>
</dbReference>
<dbReference type="Proteomes" id="UP000219327">
    <property type="component" value="Unassembled WGS sequence"/>
</dbReference>
<protein>
    <submittedName>
        <fullName evidence="2">Enoyl-CoA hydratase</fullName>
    </submittedName>
</protein>
<dbReference type="InterPro" id="IPR051053">
    <property type="entry name" value="ECH/Chromodomain_protein"/>
</dbReference>
<dbReference type="EMBL" id="NTKD01000060">
    <property type="protein sequence ID" value="PDH36794.1"/>
    <property type="molecule type" value="Genomic_DNA"/>
</dbReference>
<proteinExistence type="inferred from homology"/>
<comment type="similarity">
    <text evidence="1">Belongs to the enoyl-CoA hydratase/isomerase family.</text>
</comment>
<dbReference type="AlphaFoldDB" id="A0A2A5WKM9"/>
<organism evidence="2 3">
    <name type="scientific">OM182 bacterium MED-G24</name>
    <dbReference type="NCBI Taxonomy" id="1986255"/>
    <lineage>
        <taxon>Bacteria</taxon>
        <taxon>Pseudomonadati</taxon>
        <taxon>Pseudomonadota</taxon>
        <taxon>Gammaproteobacteria</taxon>
        <taxon>OMG group</taxon>
        <taxon>OM182 clade</taxon>
    </lineage>
</organism>
<dbReference type="InterPro" id="IPR029045">
    <property type="entry name" value="ClpP/crotonase-like_dom_sf"/>
</dbReference>
<evidence type="ECO:0000256" key="1">
    <source>
        <dbReference type="ARBA" id="ARBA00005254"/>
    </source>
</evidence>
<dbReference type="GO" id="GO:0003824">
    <property type="term" value="F:catalytic activity"/>
    <property type="evidence" value="ECO:0007669"/>
    <property type="project" value="UniProtKB-ARBA"/>
</dbReference>
<dbReference type="CDD" id="cd06558">
    <property type="entry name" value="crotonase-like"/>
    <property type="match status" value="1"/>
</dbReference>
<reference evidence="2 3" key="1">
    <citation type="submission" date="2017-08" db="EMBL/GenBank/DDBJ databases">
        <title>Fine stratification of microbial communities through a metagenomic profile of the photic zone.</title>
        <authorList>
            <person name="Haro-Moreno J.M."/>
            <person name="Lopez-Perez M."/>
            <person name="De La Torre J."/>
            <person name="Picazo A."/>
            <person name="Camacho A."/>
            <person name="Rodriguez-Valera F."/>
        </authorList>
    </citation>
    <scope>NUCLEOTIDE SEQUENCE [LARGE SCALE GENOMIC DNA]</scope>
    <source>
        <strain evidence="2">MED-G24</strain>
    </source>
</reference>
<comment type="caution">
    <text evidence="2">The sequence shown here is derived from an EMBL/GenBank/DDBJ whole genome shotgun (WGS) entry which is preliminary data.</text>
</comment>
<gene>
    <name evidence="2" type="ORF">CNE99_09115</name>
</gene>
<evidence type="ECO:0000313" key="2">
    <source>
        <dbReference type="EMBL" id="PDH36794.1"/>
    </source>
</evidence>
<dbReference type="PANTHER" id="PTHR43684:SF4">
    <property type="entry name" value="ENOYL-COA HYDRATASE_ISOMERASE FAMILY PROTEIN (AFU_ORTHOLOGUE AFUA_1G01890)"/>
    <property type="match status" value="1"/>
</dbReference>
<sequence>MGYESITLEKQVTVGILTLNRPERLNAWTTEMNREIIDAIGDCNDDPAIGAIIVTGAGRGFCAGADIKDNFKARIESGRDEGGGTSVNYIDFIRQSKPIIAAVNGAAVGVGVTMMLPFDIIMASEQARFGLAFVKMGVVPELASSHFLVARLGFGAASEMCLTGRLYSADEAHEFGLANHVVPASQLLDRATALAKEIAGNPSRQLRMTKSLLTRNGSETDLNAVMKREGEALEECYASAEHKEAVQAFIEKRAPDFRNPG</sequence>
<evidence type="ECO:0000313" key="3">
    <source>
        <dbReference type="Proteomes" id="UP000219327"/>
    </source>
</evidence>
<dbReference type="Gene3D" id="3.90.226.10">
    <property type="entry name" value="2-enoyl-CoA Hydratase, Chain A, domain 1"/>
    <property type="match status" value="1"/>
</dbReference>
<dbReference type="SUPFAM" id="SSF52096">
    <property type="entry name" value="ClpP/crotonase"/>
    <property type="match status" value="1"/>
</dbReference>